<dbReference type="AlphaFoldDB" id="A0A261R7G0"/>
<reference evidence="6" key="1">
    <citation type="submission" date="2017-05" db="EMBL/GenBank/DDBJ databases">
        <title>Complete and WGS of Bordetella genogroups.</title>
        <authorList>
            <person name="Spilker T."/>
            <person name="Lipuma J."/>
        </authorList>
    </citation>
    <scope>NUCLEOTIDE SEQUENCE</scope>
    <source>
        <strain evidence="6">AU21707</strain>
    </source>
</reference>
<dbReference type="Gene3D" id="3.60.130.10">
    <property type="entry name" value="Clavaminate synthase-like"/>
    <property type="match status" value="1"/>
</dbReference>
<keyword evidence="2" id="KW-0560">Oxidoreductase</keyword>
<dbReference type="SUPFAM" id="SSF51197">
    <property type="entry name" value="Clavaminate synthase-like"/>
    <property type="match status" value="1"/>
</dbReference>
<sequence>MGWRARPICRHGATHGCRNRAPRAPTHSTGGRRPSRLGRTTTEGFMEILRETLTGPGVWKGSDFASKDDVTVVLDAAQLAELGEAVRAALQAGHALDTLEREHFPLPKTESLLRDVYDQLRSGQGIVILKGIDVGLYSQQELEMIYWGIGTYLGAGVSQSVLGDRLGHVKDFTATDTHARAYRNKQELTPHTDSSDIVGLMCLRTARAGGMSIATSALAVHNELVARYPQYLEPLYEGFPYHRRGEQLPGESAVTPYRVPLFCWREGQLSCRYVRSYIETAARESKQPLTQLQTDALNCVERLTYELAFEFYLDPGEIYLINNYTVLHARTAFEDWQEPERKRHLLRLWLAAPDWRAVDSSFVAARGGIAAQAGKLPSYQGSFGSGRIATAPR</sequence>
<dbReference type="OrthoDB" id="753054at2"/>
<keyword evidence="3" id="KW-0045">Antibiotic biosynthesis</keyword>
<evidence type="ECO:0000313" key="6">
    <source>
        <dbReference type="EMBL" id="OZI20303.1"/>
    </source>
</evidence>
<evidence type="ECO:0000313" key="7">
    <source>
        <dbReference type="Proteomes" id="UP000216857"/>
    </source>
</evidence>
<evidence type="ECO:0000256" key="1">
    <source>
        <dbReference type="ARBA" id="ARBA00001954"/>
    </source>
</evidence>
<keyword evidence="7" id="KW-1185">Reference proteome</keyword>
<dbReference type="Pfam" id="PF02668">
    <property type="entry name" value="TauD"/>
    <property type="match status" value="1"/>
</dbReference>
<dbReference type="Proteomes" id="UP000216857">
    <property type="component" value="Unassembled WGS sequence"/>
</dbReference>
<feature type="region of interest" description="Disordered" evidence="4">
    <location>
        <begin position="12"/>
        <end position="38"/>
    </location>
</feature>
<feature type="compositionally biased region" description="Basic residues" evidence="4">
    <location>
        <begin position="12"/>
        <end position="21"/>
    </location>
</feature>
<evidence type="ECO:0000256" key="4">
    <source>
        <dbReference type="SAM" id="MobiDB-lite"/>
    </source>
</evidence>
<gene>
    <name evidence="6" type="ORF">CAL26_22490</name>
</gene>
<dbReference type="InterPro" id="IPR050411">
    <property type="entry name" value="AlphaKG_dependent_hydroxylases"/>
</dbReference>
<dbReference type="PANTHER" id="PTHR10696">
    <property type="entry name" value="GAMMA-BUTYROBETAINE HYDROXYLASE-RELATED"/>
    <property type="match status" value="1"/>
</dbReference>
<feature type="domain" description="TauD/TfdA-like" evidence="5">
    <location>
        <begin position="99"/>
        <end position="349"/>
    </location>
</feature>
<dbReference type="InterPro" id="IPR003819">
    <property type="entry name" value="TauD/TfdA-like"/>
</dbReference>
<evidence type="ECO:0000256" key="3">
    <source>
        <dbReference type="ARBA" id="ARBA00023194"/>
    </source>
</evidence>
<comment type="cofactor">
    <cofactor evidence="1">
        <name>Fe(2+)</name>
        <dbReference type="ChEBI" id="CHEBI:29033"/>
    </cofactor>
</comment>
<dbReference type="PANTHER" id="PTHR10696:SF56">
    <property type="entry name" value="TAUD_TFDA-LIKE DOMAIN-CONTAINING PROTEIN"/>
    <property type="match status" value="1"/>
</dbReference>
<dbReference type="GO" id="GO:0016706">
    <property type="term" value="F:2-oxoglutarate-dependent dioxygenase activity"/>
    <property type="evidence" value="ECO:0007669"/>
    <property type="project" value="UniProtKB-ARBA"/>
</dbReference>
<dbReference type="GO" id="GO:0017000">
    <property type="term" value="P:antibiotic biosynthetic process"/>
    <property type="evidence" value="ECO:0007669"/>
    <property type="project" value="UniProtKB-KW"/>
</dbReference>
<proteinExistence type="predicted"/>
<accession>A0A261R7G0</accession>
<evidence type="ECO:0000259" key="5">
    <source>
        <dbReference type="Pfam" id="PF02668"/>
    </source>
</evidence>
<dbReference type="EMBL" id="NEVJ01000003">
    <property type="protein sequence ID" value="OZI20303.1"/>
    <property type="molecule type" value="Genomic_DNA"/>
</dbReference>
<name>A0A261R7G0_9BORD</name>
<comment type="caution">
    <text evidence="6">The sequence shown here is derived from an EMBL/GenBank/DDBJ whole genome shotgun (WGS) entry which is preliminary data.</text>
</comment>
<evidence type="ECO:0000256" key="2">
    <source>
        <dbReference type="ARBA" id="ARBA00023002"/>
    </source>
</evidence>
<organism evidence="6 7">
    <name type="scientific">Bordetella genomosp. 9</name>
    <dbReference type="NCBI Taxonomy" id="1416803"/>
    <lineage>
        <taxon>Bacteria</taxon>
        <taxon>Pseudomonadati</taxon>
        <taxon>Pseudomonadota</taxon>
        <taxon>Betaproteobacteria</taxon>
        <taxon>Burkholderiales</taxon>
        <taxon>Alcaligenaceae</taxon>
        <taxon>Bordetella</taxon>
    </lineage>
</organism>
<protein>
    <recommendedName>
        <fullName evidence="5">TauD/TfdA-like domain-containing protein</fullName>
    </recommendedName>
</protein>
<dbReference type="InterPro" id="IPR042098">
    <property type="entry name" value="TauD-like_sf"/>
</dbReference>